<reference evidence="8" key="1">
    <citation type="submission" date="2018-06" db="EMBL/GenBank/DDBJ databases">
        <authorList>
            <person name="Zhirakovskaya E."/>
        </authorList>
    </citation>
    <scope>NUCLEOTIDE SEQUENCE</scope>
</reference>
<organism evidence="8">
    <name type="scientific">hydrothermal vent metagenome</name>
    <dbReference type="NCBI Taxonomy" id="652676"/>
    <lineage>
        <taxon>unclassified sequences</taxon>
        <taxon>metagenomes</taxon>
        <taxon>ecological metagenomes</taxon>
    </lineage>
</organism>
<protein>
    <recommendedName>
        <fullName evidence="9">Lipoprotein</fullName>
    </recommendedName>
</protein>
<dbReference type="NCBIfam" id="NF047847">
    <property type="entry name" value="SS_mature_LptM"/>
    <property type="match status" value="1"/>
</dbReference>
<dbReference type="InterPro" id="IPR032831">
    <property type="entry name" value="LptM_cons"/>
</dbReference>
<comment type="subcellular location">
    <subcellularLocation>
        <location evidence="1">Cell outer membrane</location>
        <topology evidence="1">Lipid-anchor</topology>
    </subcellularLocation>
</comment>
<evidence type="ECO:0000256" key="7">
    <source>
        <dbReference type="SAM" id="MobiDB-lite"/>
    </source>
</evidence>
<feature type="region of interest" description="Disordered" evidence="7">
    <location>
        <begin position="1"/>
        <end position="21"/>
    </location>
</feature>
<keyword evidence="3" id="KW-0472">Membrane</keyword>
<evidence type="ECO:0000256" key="1">
    <source>
        <dbReference type="ARBA" id="ARBA00004459"/>
    </source>
</evidence>
<evidence type="ECO:0008006" key="9">
    <source>
        <dbReference type="Google" id="ProtNLM"/>
    </source>
</evidence>
<evidence type="ECO:0000256" key="4">
    <source>
        <dbReference type="ARBA" id="ARBA00023139"/>
    </source>
</evidence>
<dbReference type="EMBL" id="UOFZ01000125">
    <property type="protein sequence ID" value="VAX13560.1"/>
    <property type="molecule type" value="Genomic_DNA"/>
</dbReference>
<keyword evidence="5" id="KW-0998">Cell outer membrane</keyword>
<evidence type="ECO:0000256" key="5">
    <source>
        <dbReference type="ARBA" id="ARBA00023237"/>
    </source>
</evidence>
<keyword evidence="6" id="KW-0449">Lipoprotein</keyword>
<feature type="region of interest" description="Disordered" evidence="7">
    <location>
        <begin position="71"/>
        <end position="96"/>
    </location>
</feature>
<gene>
    <name evidence="8" type="ORF">MNBD_GAMMA24-1555</name>
</gene>
<evidence type="ECO:0000256" key="2">
    <source>
        <dbReference type="ARBA" id="ARBA00022729"/>
    </source>
</evidence>
<dbReference type="AlphaFoldDB" id="A0A3B1BSC1"/>
<name>A0A3B1BSC1_9ZZZZ</name>
<keyword evidence="4" id="KW-0564">Palmitate</keyword>
<accession>A0A3B1BSC1</accession>
<evidence type="ECO:0000256" key="6">
    <source>
        <dbReference type="ARBA" id="ARBA00023288"/>
    </source>
</evidence>
<sequence>MPPLLTRGEVSMDPESKQERKQTGIRLRFLYLVLILGALSACGKKGPLYLPPGMMPVLKHAPEVTVESDVKATATPVEDASKKASPTVTPADKEQP</sequence>
<proteinExistence type="predicted"/>
<keyword evidence="2" id="KW-0732">Signal</keyword>
<evidence type="ECO:0000313" key="8">
    <source>
        <dbReference type="EMBL" id="VAX13560.1"/>
    </source>
</evidence>
<evidence type="ECO:0000256" key="3">
    <source>
        <dbReference type="ARBA" id="ARBA00023136"/>
    </source>
</evidence>